<evidence type="ECO:0000313" key="3">
    <source>
        <dbReference type="WBParaSite" id="L893_g15403.t1"/>
    </source>
</evidence>
<dbReference type="Proteomes" id="UP000095287">
    <property type="component" value="Unplaced"/>
</dbReference>
<sequence>MGNSPGMGLIGFKESKPLGARNPRDFWLMPICVPHQIHQMIHKRRTKQDQNSFEEQRFHNCVILPPQGTGEHGTSRENDTTGKPHYEKKTNKMALFISECWQCVMKQTHVGRMNEKTKVQ</sequence>
<feature type="compositionally biased region" description="Basic and acidic residues" evidence="1">
    <location>
        <begin position="73"/>
        <end position="86"/>
    </location>
</feature>
<reference evidence="3" key="1">
    <citation type="submission" date="2016-11" db="UniProtKB">
        <authorList>
            <consortium name="WormBaseParasite"/>
        </authorList>
    </citation>
    <scope>IDENTIFICATION</scope>
</reference>
<protein>
    <submittedName>
        <fullName evidence="3">Ovule protein</fullName>
    </submittedName>
</protein>
<accession>A0A1I7YE51</accession>
<feature type="region of interest" description="Disordered" evidence="1">
    <location>
        <begin position="63"/>
        <end position="86"/>
    </location>
</feature>
<keyword evidence="2" id="KW-1185">Reference proteome</keyword>
<dbReference type="AlphaFoldDB" id="A0A1I7YE51"/>
<dbReference type="WBParaSite" id="L893_g15403.t1">
    <property type="protein sequence ID" value="L893_g15403.t1"/>
    <property type="gene ID" value="L893_g15403"/>
</dbReference>
<organism evidence="2 3">
    <name type="scientific">Steinernema glaseri</name>
    <dbReference type="NCBI Taxonomy" id="37863"/>
    <lineage>
        <taxon>Eukaryota</taxon>
        <taxon>Metazoa</taxon>
        <taxon>Ecdysozoa</taxon>
        <taxon>Nematoda</taxon>
        <taxon>Chromadorea</taxon>
        <taxon>Rhabditida</taxon>
        <taxon>Tylenchina</taxon>
        <taxon>Panagrolaimomorpha</taxon>
        <taxon>Strongyloidoidea</taxon>
        <taxon>Steinernematidae</taxon>
        <taxon>Steinernema</taxon>
    </lineage>
</organism>
<name>A0A1I7YE51_9BILA</name>
<proteinExistence type="predicted"/>
<evidence type="ECO:0000313" key="2">
    <source>
        <dbReference type="Proteomes" id="UP000095287"/>
    </source>
</evidence>
<evidence type="ECO:0000256" key="1">
    <source>
        <dbReference type="SAM" id="MobiDB-lite"/>
    </source>
</evidence>